<comment type="caution">
    <text evidence="3">The sequence shown here is derived from an EMBL/GenBank/DDBJ whole genome shotgun (WGS) entry which is preliminary data.</text>
</comment>
<dbReference type="InterPro" id="IPR029062">
    <property type="entry name" value="Class_I_gatase-like"/>
</dbReference>
<dbReference type="NCBIfam" id="TIGR00566">
    <property type="entry name" value="trpG_papA"/>
    <property type="match status" value="1"/>
</dbReference>
<dbReference type="SUPFAM" id="SSF52317">
    <property type="entry name" value="Class I glutamine amidotransferase-like"/>
    <property type="match status" value="1"/>
</dbReference>
<evidence type="ECO:0000256" key="1">
    <source>
        <dbReference type="ARBA" id="ARBA00022962"/>
    </source>
</evidence>
<dbReference type="PRINTS" id="PR00096">
    <property type="entry name" value="GATASE"/>
</dbReference>
<dbReference type="Gene3D" id="3.40.50.880">
    <property type="match status" value="1"/>
</dbReference>
<dbReference type="PANTHER" id="PTHR43418">
    <property type="entry name" value="MULTIFUNCTIONAL TRYPTOPHAN BIOSYNTHESIS PROTEIN-RELATED"/>
    <property type="match status" value="1"/>
</dbReference>
<dbReference type="GO" id="GO:0004049">
    <property type="term" value="F:anthranilate synthase activity"/>
    <property type="evidence" value="ECO:0007669"/>
    <property type="project" value="TreeGrafter"/>
</dbReference>
<protein>
    <submittedName>
        <fullName evidence="3">Anthranilate synthase/aminodeoxychorismate synthase-like glutamine amidotransferase</fullName>
    </submittedName>
</protein>
<dbReference type="EMBL" id="JACHOB010000004">
    <property type="protein sequence ID" value="MBB4659543.1"/>
    <property type="molecule type" value="Genomic_DNA"/>
</dbReference>
<evidence type="ECO:0000259" key="2">
    <source>
        <dbReference type="Pfam" id="PF00117"/>
    </source>
</evidence>
<proteinExistence type="predicted"/>
<dbReference type="InterPro" id="IPR050472">
    <property type="entry name" value="Anth_synth/Amidotransfase"/>
</dbReference>
<dbReference type="Pfam" id="PF00117">
    <property type="entry name" value="GATase"/>
    <property type="match status" value="1"/>
</dbReference>
<dbReference type="CDD" id="cd01743">
    <property type="entry name" value="GATase1_Anthranilate_Synthase"/>
    <property type="match status" value="1"/>
</dbReference>
<organism evidence="3 4">
    <name type="scientific">Parvularcula dongshanensis</name>
    <dbReference type="NCBI Taxonomy" id="1173995"/>
    <lineage>
        <taxon>Bacteria</taxon>
        <taxon>Pseudomonadati</taxon>
        <taxon>Pseudomonadota</taxon>
        <taxon>Alphaproteobacteria</taxon>
        <taxon>Parvularculales</taxon>
        <taxon>Parvularculaceae</taxon>
        <taxon>Parvularcula</taxon>
    </lineage>
</organism>
<gene>
    <name evidence="3" type="ORF">GGQ59_002080</name>
</gene>
<dbReference type="PROSITE" id="PS51273">
    <property type="entry name" value="GATASE_TYPE_1"/>
    <property type="match status" value="1"/>
</dbReference>
<evidence type="ECO:0000313" key="3">
    <source>
        <dbReference type="EMBL" id="MBB4659543.1"/>
    </source>
</evidence>
<dbReference type="InterPro" id="IPR017926">
    <property type="entry name" value="GATASE"/>
</dbReference>
<reference evidence="3 4" key="1">
    <citation type="submission" date="2020-08" db="EMBL/GenBank/DDBJ databases">
        <title>Genomic Encyclopedia of Type Strains, Phase IV (KMG-IV): sequencing the most valuable type-strain genomes for metagenomic binning, comparative biology and taxonomic classification.</title>
        <authorList>
            <person name="Goeker M."/>
        </authorList>
    </citation>
    <scope>NUCLEOTIDE SEQUENCE [LARGE SCALE GENOMIC DNA]</scope>
    <source>
        <strain evidence="3 4">DSM 102850</strain>
    </source>
</reference>
<name>A0A840I5J0_9PROT</name>
<dbReference type="RefSeq" id="WP_183818248.1">
    <property type="nucleotide sequence ID" value="NZ_JACHOB010000004.1"/>
</dbReference>
<dbReference type="AlphaFoldDB" id="A0A840I5J0"/>
<evidence type="ECO:0000313" key="4">
    <source>
        <dbReference type="Proteomes" id="UP000563524"/>
    </source>
</evidence>
<dbReference type="InterPro" id="IPR006221">
    <property type="entry name" value="TrpG/PapA_dom"/>
</dbReference>
<dbReference type="GO" id="GO:0005829">
    <property type="term" value="C:cytosol"/>
    <property type="evidence" value="ECO:0007669"/>
    <property type="project" value="TreeGrafter"/>
</dbReference>
<accession>A0A840I5J0</accession>
<keyword evidence="1 3" id="KW-0315">Glutamine amidotransferase</keyword>
<dbReference type="Proteomes" id="UP000563524">
    <property type="component" value="Unassembled WGS sequence"/>
</dbReference>
<sequence>MSVLLLDNYDSFTWNLAHLIGAQGHEVRVERNDSLTPEAAIDSGADAIVISPGPCSPNEAGISLALIPLAAAAGIPLLGVCLGHQAICQAYGGEVIRAGRLMHGKTSLVRHEGRDPLLAGLPSPFTATRYHSLSVRESSIPDAVEVLAWAEDDGEIMAARLRGAPVWGVQFHPESIASEGGDVIMRNFLAVAGAKKAA</sequence>
<dbReference type="PANTHER" id="PTHR43418:SF4">
    <property type="entry name" value="MULTIFUNCTIONAL TRYPTOPHAN BIOSYNTHESIS PROTEIN"/>
    <property type="match status" value="1"/>
</dbReference>
<dbReference type="GO" id="GO:0016740">
    <property type="term" value="F:transferase activity"/>
    <property type="evidence" value="ECO:0007669"/>
    <property type="project" value="UniProtKB-KW"/>
</dbReference>
<dbReference type="PRINTS" id="PR00099">
    <property type="entry name" value="CPSGATASE"/>
</dbReference>
<dbReference type="GO" id="GO:0000162">
    <property type="term" value="P:L-tryptophan biosynthetic process"/>
    <property type="evidence" value="ECO:0007669"/>
    <property type="project" value="TreeGrafter"/>
</dbReference>
<dbReference type="FunFam" id="3.40.50.880:FF:000003">
    <property type="entry name" value="Anthranilate synthase component II"/>
    <property type="match status" value="1"/>
</dbReference>
<keyword evidence="3" id="KW-0808">Transferase</keyword>
<keyword evidence="4" id="KW-1185">Reference proteome</keyword>
<dbReference type="PRINTS" id="PR00097">
    <property type="entry name" value="ANTSNTHASEII"/>
</dbReference>
<feature type="domain" description="Glutamine amidotransferase" evidence="2">
    <location>
        <begin position="4"/>
        <end position="189"/>
    </location>
</feature>